<dbReference type="EMBL" id="JAQIZZ010000007">
    <property type="protein sequence ID" value="KAJ5533503.1"/>
    <property type="molecule type" value="Genomic_DNA"/>
</dbReference>
<keyword evidence="3" id="KW-1185">Reference proteome</keyword>
<name>A0AAD6CTZ4_9EURO</name>
<sequence>MAVTRSVARAINQHTKPGVTKKSKTTMRKVVKAKANKENTTKKNASEAKSTQANEKKAIIHDPPYRERLIEWITLKDPTDGAVPNKSELFSILQRIRRRKGCQVVSRARPSEINGIEWLLIEWQDLATRDRFLESELSESLTQALALRSPKKELVWPIDCWDFHRVIRADPRYPPQKLYEILTTYFPVDLDDTTLTTLRSLAPQCTFPENLVPNPGGQWHDKYADASEWHCGQSPVVAPIIVAEKMEFTDAFMSGFLYHERAWIEGETEFRGQPARGLIHIFRFEDEEGERFYKE</sequence>
<dbReference type="Proteomes" id="UP001220324">
    <property type="component" value="Unassembled WGS sequence"/>
</dbReference>
<dbReference type="AlphaFoldDB" id="A0AAD6CTZ4"/>
<evidence type="ECO:0000313" key="3">
    <source>
        <dbReference type="Proteomes" id="UP001220324"/>
    </source>
</evidence>
<feature type="region of interest" description="Disordered" evidence="1">
    <location>
        <begin position="34"/>
        <end position="56"/>
    </location>
</feature>
<feature type="compositionally biased region" description="Basic and acidic residues" evidence="1">
    <location>
        <begin position="35"/>
        <end position="46"/>
    </location>
</feature>
<organism evidence="2 3">
    <name type="scientific">Penicillium frequentans</name>
    <dbReference type="NCBI Taxonomy" id="3151616"/>
    <lineage>
        <taxon>Eukaryota</taxon>
        <taxon>Fungi</taxon>
        <taxon>Dikarya</taxon>
        <taxon>Ascomycota</taxon>
        <taxon>Pezizomycotina</taxon>
        <taxon>Eurotiomycetes</taxon>
        <taxon>Eurotiomycetidae</taxon>
        <taxon>Eurotiales</taxon>
        <taxon>Aspergillaceae</taxon>
        <taxon>Penicillium</taxon>
    </lineage>
</organism>
<evidence type="ECO:0000313" key="2">
    <source>
        <dbReference type="EMBL" id="KAJ5533503.1"/>
    </source>
</evidence>
<proteinExistence type="predicted"/>
<protein>
    <submittedName>
        <fullName evidence="2">Uncharacterized protein</fullName>
    </submittedName>
</protein>
<accession>A0AAD6CTZ4</accession>
<gene>
    <name evidence="2" type="ORF">N7494_010055</name>
</gene>
<evidence type="ECO:0000256" key="1">
    <source>
        <dbReference type="SAM" id="MobiDB-lite"/>
    </source>
</evidence>
<reference evidence="2 3" key="1">
    <citation type="journal article" date="2023" name="IMA Fungus">
        <title>Comparative genomic study of the Penicillium genus elucidates a diverse pangenome and 15 lateral gene transfer events.</title>
        <authorList>
            <person name="Petersen C."/>
            <person name="Sorensen T."/>
            <person name="Nielsen M.R."/>
            <person name="Sondergaard T.E."/>
            <person name="Sorensen J.L."/>
            <person name="Fitzpatrick D.A."/>
            <person name="Frisvad J.C."/>
            <person name="Nielsen K.L."/>
        </authorList>
    </citation>
    <scope>NUCLEOTIDE SEQUENCE [LARGE SCALE GENOMIC DNA]</scope>
    <source>
        <strain evidence="2 3">IBT 35679</strain>
    </source>
</reference>
<comment type="caution">
    <text evidence="2">The sequence shown here is derived from an EMBL/GenBank/DDBJ whole genome shotgun (WGS) entry which is preliminary data.</text>
</comment>